<dbReference type="AlphaFoldDB" id="A0A1I2KAX3"/>
<evidence type="ECO:0000313" key="4">
    <source>
        <dbReference type="Proteomes" id="UP000198964"/>
    </source>
</evidence>
<dbReference type="CDD" id="cd05635">
    <property type="entry name" value="LbH_unknown"/>
    <property type="match status" value="1"/>
</dbReference>
<dbReference type="Gene3D" id="2.160.10.10">
    <property type="entry name" value="Hexapeptide repeat proteins"/>
    <property type="match status" value="1"/>
</dbReference>
<dbReference type="NCBIfam" id="TIGR03991">
    <property type="entry name" value="alt_bact_glmU"/>
    <property type="match status" value="1"/>
</dbReference>
<proteinExistence type="predicted"/>
<evidence type="ECO:0000313" key="3">
    <source>
        <dbReference type="EMBL" id="SFF63458.1"/>
    </source>
</evidence>
<dbReference type="PANTHER" id="PTHR43584">
    <property type="entry name" value="NUCLEOTIDYL TRANSFERASE"/>
    <property type="match status" value="1"/>
</dbReference>
<name>A0A1I2KAX3_9BACT</name>
<keyword evidence="1 3" id="KW-0808">Transferase</keyword>
<dbReference type="InterPro" id="IPR050065">
    <property type="entry name" value="GlmU-like"/>
</dbReference>
<dbReference type="InterPro" id="IPR011004">
    <property type="entry name" value="Trimer_LpxA-like_sf"/>
</dbReference>
<accession>A0A1I2KAX3</accession>
<keyword evidence="2" id="KW-0012">Acyltransferase</keyword>
<protein>
    <submittedName>
        <fullName evidence="3">UDP-N-acetylglucosamine diphosphorylase/glucosamine-1-phosphate N-acetyltransferase</fullName>
    </submittedName>
</protein>
<dbReference type="GO" id="GO:0016746">
    <property type="term" value="F:acyltransferase activity"/>
    <property type="evidence" value="ECO:0007669"/>
    <property type="project" value="UniProtKB-KW"/>
</dbReference>
<reference evidence="3 4" key="1">
    <citation type="submission" date="2016-10" db="EMBL/GenBank/DDBJ databases">
        <authorList>
            <person name="de Groot N.N."/>
        </authorList>
    </citation>
    <scope>NUCLEOTIDE SEQUENCE [LARGE SCALE GENOMIC DNA]</scope>
    <source>
        <strain evidence="3 4">CGMCC 1.9156</strain>
    </source>
</reference>
<dbReference type="Proteomes" id="UP000198964">
    <property type="component" value="Unassembled WGS sequence"/>
</dbReference>
<gene>
    <name evidence="3" type="ORF">SAMN05216283_11176</name>
</gene>
<dbReference type="STRING" id="655355.SAMN05216283_11176"/>
<dbReference type="RefSeq" id="WP_093921084.1">
    <property type="nucleotide sequence ID" value="NZ_FONW01000011.1"/>
</dbReference>
<dbReference type="SUPFAM" id="SSF51161">
    <property type="entry name" value="Trimeric LpxA-like enzymes"/>
    <property type="match status" value="1"/>
</dbReference>
<dbReference type="Pfam" id="PF13562">
    <property type="entry name" value="NTP_transf_4"/>
    <property type="match status" value="1"/>
</dbReference>
<keyword evidence="4" id="KW-1185">Reference proteome</keyword>
<dbReference type="PANTHER" id="PTHR43584:SF9">
    <property type="entry name" value="TRANSFERASE HEXAPEPTIDE REPEAT CONTAINING PROTEIN"/>
    <property type="match status" value="1"/>
</dbReference>
<evidence type="ECO:0000256" key="2">
    <source>
        <dbReference type="ARBA" id="ARBA00023315"/>
    </source>
</evidence>
<sequence>MNIILFDGSHRDNLLPLCFTRPVAELRTGVLTIREKWEHRLAGNYSWHTEDYLQYKFPQKTADKNLLISAHVCPINSLVERVKILKPGEGIRWQGHPVALLIEQAVDFDLELLDGKVTWTDFEGELDYVEFPWDLVRMNARQIQLDFDLLTSGRESEPISLTNQLIHPENIFVEPGVKMECCTINASEGPVYIAADAEVMEGSLIRGPFSLGEHAVVNMGTRIYGGTTVGPYSKVGGELSQSILIGYSNKGHDGFLGHSVLGEWCNLGAGTNVSNLKNTYDEVKVWNYPSGRFVRSGLQFGGLIMGDHSKAGLNSMFNTGTVVGVACNIHGSGFPRQFVPSFADGGVAGFKLHQLKSVFTTAKRVMERRQLALTELDEQILTAVFERTAAFRRF</sequence>
<dbReference type="EMBL" id="FONW01000011">
    <property type="protein sequence ID" value="SFF63458.1"/>
    <property type="molecule type" value="Genomic_DNA"/>
</dbReference>
<organism evidence="3 4">
    <name type="scientific">Sunxiuqinia elliptica</name>
    <dbReference type="NCBI Taxonomy" id="655355"/>
    <lineage>
        <taxon>Bacteria</taxon>
        <taxon>Pseudomonadati</taxon>
        <taxon>Bacteroidota</taxon>
        <taxon>Bacteroidia</taxon>
        <taxon>Marinilabiliales</taxon>
        <taxon>Prolixibacteraceae</taxon>
        <taxon>Sunxiuqinia</taxon>
    </lineage>
</organism>
<dbReference type="InterPro" id="IPR023917">
    <property type="entry name" value="Bifunctiontional_GlmU_bac-type"/>
</dbReference>
<evidence type="ECO:0000256" key="1">
    <source>
        <dbReference type="ARBA" id="ARBA00022679"/>
    </source>
</evidence>
<dbReference type="GO" id="GO:0016779">
    <property type="term" value="F:nucleotidyltransferase activity"/>
    <property type="evidence" value="ECO:0007669"/>
    <property type="project" value="UniProtKB-ARBA"/>
</dbReference>